<dbReference type="PANTHER" id="PTHR11994">
    <property type="entry name" value="60S RIBOSOMAL PROTEIN L11-RELATED"/>
    <property type="match status" value="1"/>
</dbReference>
<keyword evidence="3" id="KW-0687">Ribonucleoprotein</keyword>
<dbReference type="Gene3D" id="3.30.1440.10">
    <property type="match status" value="1"/>
</dbReference>
<dbReference type="InterPro" id="IPR031310">
    <property type="entry name" value="Ribosomal_uL5_N"/>
</dbReference>
<protein>
    <submittedName>
        <fullName evidence="7">Ribosomal protein L5</fullName>
    </submittedName>
</protein>
<evidence type="ECO:0000256" key="4">
    <source>
        <dbReference type="SAM" id="MobiDB-lite"/>
    </source>
</evidence>
<comment type="similarity">
    <text evidence="1">Belongs to the universal ribosomal protein uL5 family.</text>
</comment>
<keyword evidence="2 7" id="KW-0689">Ribosomal protein</keyword>
<feature type="domain" description="Large ribosomal subunit protein uL5 C-terminal" evidence="6">
    <location>
        <begin position="225"/>
        <end position="324"/>
    </location>
</feature>
<dbReference type="OrthoDB" id="539541at2759"/>
<evidence type="ECO:0000259" key="5">
    <source>
        <dbReference type="Pfam" id="PF00281"/>
    </source>
</evidence>
<dbReference type="FunCoup" id="A0A3N4MB68">
    <property type="interactions" value="597"/>
</dbReference>
<evidence type="ECO:0000256" key="3">
    <source>
        <dbReference type="ARBA" id="ARBA00023274"/>
    </source>
</evidence>
<dbReference type="AlphaFoldDB" id="A0A3N4MB68"/>
<dbReference type="GO" id="GO:1990904">
    <property type="term" value="C:ribonucleoprotein complex"/>
    <property type="evidence" value="ECO:0007669"/>
    <property type="project" value="UniProtKB-KW"/>
</dbReference>
<dbReference type="STRING" id="1051890.A0A3N4MB68"/>
<feature type="region of interest" description="Disordered" evidence="4">
    <location>
        <begin position="31"/>
        <end position="65"/>
    </location>
</feature>
<accession>A0A3N4MB68</accession>
<keyword evidence="8" id="KW-1185">Reference proteome</keyword>
<dbReference type="GO" id="GO:0006412">
    <property type="term" value="P:translation"/>
    <property type="evidence" value="ECO:0007669"/>
    <property type="project" value="InterPro"/>
</dbReference>
<dbReference type="EMBL" id="ML121533">
    <property type="protein sequence ID" value="RPB26815.1"/>
    <property type="molecule type" value="Genomic_DNA"/>
</dbReference>
<dbReference type="GO" id="GO:0005840">
    <property type="term" value="C:ribosome"/>
    <property type="evidence" value="ECO:0007669"/>
    <property type="project" value="UniProtKB-KW"/>
</dbReference>
<dbReference type="InParanoid" id="A0A3N4MB68"/>
<reference evidence="7 8" key="1">
    <citation type="journal article" date="2018" name="Nat. Ecol. Evol.">
        <title>Pezizomycetes genomes reveal the molecular basis of ectomycorrhizal truffle lifestyle.</title>
        <authorList>
            <person name="Murat C."/>
            <person name="Payen T."/>
            <person name="Noel B."/>
            <person name="Kuo A."/>
            <person name="Morin E."/>
            <person name="Chen J."/>
            <person name="Kohler A."/>
            <person name="Krizsan K."/>
            <person name="Balestrini R."/>
            <person name="Da Silva C."/>
            <person name="Montanini B."/>
            <person name="Hainaut M."/>
            <person name="Levati E."/>
            <person name="Barry K.W."/>
            <person name="Belfiori B."/>
            <person name="Cichocki N."/>
            <person name="Clum A."/>
            <person name="Dockter R.B."/>
            <person name="Fauchery L."/>
            <person name="Guy J."/>
            <person name="Iotti M."/>
            <person name="Le Tacon F."/>
            <person name="Lindquist E.A."/>
            <person name="Lipzen A."/>
            <person name="Malagnac F."/>
            <person name="Mello A."/>
            <person name="Molinier V."/>
            <person name="Miyauchi S."/>
            <person name="Poulain J."/>
            <person name="Riccioni C."/>
            <person name="Rubini A."/>
            <person name="Sitrit Y."/>
            <person name="Splivallo R."/>
            <person name="Traeger S."/>
            <person name="Wang M."/>
            <person name="Zifcakova L."/>
            <person name="Wipf D."/>
            <person name="Zambonelli A."/>
            <person name="Paolocci F."/>
            <person name="Nowrousian M."/>
            <person name="Ottonello S."/>
            <person name="Baldrian P."/>
            <person name="Spatafora J.W."/>
            <person name="Henrissat B."/>
            <person name="Nagy L.G."/>
            <person name="Aury J.M."/>
            <person name="Wincker P."/>
            <person name="Grigoriev I.V."/>
            <person name="Bonfante P."/>
            <person name="Martin F.M."/>
        </authorList>
    </citation>
    <scope>NUCLEOTIDE SEQUENCE [LARGE SCALE GENOMIC DNA]</scope>
    <source>
        <strain evidence="7 8">ATCC MYA-4762</strain>
    </source>
</reference>
<dbReference type="InterPro" id="IPR031309">
    <property type="entry name" value="Ribosomal_uL5_C"/>
</dbReference>
<evidence type="ECO:0000313" key="8">
    <source>
        <dbReference type="Proteomes" id="UP000267821"/>
    </source>
</evidence>
<dbReference type="SUPFAM" id="SSF55282">
    <property type="entry name" value="RL5-like"/>
    <property type="match status" value="1"/>
</dbReference>
<evidence type="ECO:0000313" key="7">
    <source>
        <dbReference type="EMBL" id="RPB26815.1"/>
    </source>
</evidence>
<dbReference type="InterPro" id="IPR022803">
    <property type="entry name" value="Ribosomal_uL5_dom_sf"/>
</dbReference>
<dbReference type="Proteomes" id="UP000267821">
    <property type="component" value="Unassembled WGS sequence"/>
</dbReference>
<proteinExistence type="inferred from homology"/>
<organism evidence="7 8">
    <name type="scientific">Terfezia boudieri ATCC MYA-4762</name>
    <dbReference type="NCBI Taxonomy" id="1051890"/>
    <lineage>
        <taxon>Eukaryota</taxon>
        <taxon>Fungi</taxon>
        <taxon>Dikarya</taxon>
        <taxon>Ascomycota</taxon>
        <taxon>Pezizomycotina</taxon>
        <taxon>Pezizomycetes</taxon>
        <taxon>Pezizales</taxon>
        <taxon>Pezizaceae</taxon>
        <taxon>Terfezia</taxon>
    </lineage>
</organism>
<gene>
    <name evidence="7" type="ORF">L211DRAFT_804402</name>
</gene>
<sequence length="330" mass="36586">MASKSFAAVLLRSCIRPSPSLSSPLPFSIPTISPSPVRSISKSALARRKTREQKSQTTPAGYQYRPPRYYLGPLNPVQPPPPSSPFSREFIPGPFTSERLHDHYHNTIAPDLLALTYDHLPHDYTPKAKHPRLRPWDDASPYYKNRPLRGPRGGNTLRLLTPPRTFKNIPQLTSITVHSMVKGALVDPDYIAVAGMAIQVITGVRSTVCYAKAHIAPWGLRENKPVAVKATIRGMQAWRFLASCIDVVLPRIKDYKGVKGSTGDGSGNLMFGFTPAEMALFPEIEVNYDMYPPKMIPGCHVTVHTSATNDRDARLLLTSFGVPFYGRLVD</sequence>
<feature type="domain" description="Large ribosomal subunit protein uL5 N-terminal" evidence="5">
    <location>
        <begin position="168"/>
        <end position="221"/>
    </location>
</feature>
<evidence type="ECO:0000256" key="1">
    <source>
        <dbReference type="ARBA" id="ARBA00008553"/>
    </source>
</evidence>
<dbReference type="Pfam" id="PF00281">
    <property type="entry name" value="Ribosomal_L5"/>
    <property type="match status" value="1"/>
</dbReference>
<evidence type="ECO:0000259" key="6">
    <source>
        <dbReference type="Pfam" id="PF00673"/>
    </source>
</evidence>
<dbReference type="InterPro" id="IPR002132">
    <property type="entry name" value="Ribosomal_uL5"/>
</dbReference>
<name>A0A3N4MB68_9PEZI</name>
<evidence type="ECO:0000256" key="2">
    <source>
        <dbReference type="ARBA" id="ARBA00022980"/>
    </source>
</evidence>
<dbReference type="GO" id="GO:0003735">
    <property type="term" value="F:structural constituent of ribosome"/>
    <property type="evidence" value="ECO:0007669"/>
    <property type="project" value="InterPro"/>
</dbReference>
<dbReference type="Pfam" id="PF00673">
    <property type="entry name" value="Ribosomal_L5_C"/>
    <property type="match status" value="1"/>
</dbReference>